<evidence type="ECO:0000256" key="1">
    <source>
        <dbReference type="ARBA" id="ARBA00004370"/>
    </source>
</evidence>
<keyword evidence="7" id="KW-1185">Reference proteome</keyword>
<evidence type="ECO:0000313" key="6">
    <source>
        <dbReference type="EMBL" id="QEF98831.1"/>
    </source>
</evidence>
<dbReference type="PANTHER" id="PTHR30332">
    <property type="entry name" value="PROBABLE GENERAL SECRETION PATHWAY PROTEIN D"/>
    <property type="match status" value="1"/>
</dbReference>
<feature type="domain" description="NolW-like" evidence="5">
    <location>
        <begin position="443"/>
        <end position="504"/>
    </location>
</feature>
<dbReference type="GO" id="GO:0016020">
    <property type="term" value="C:membrane"/>
    <property type="evidence" value="ECO:0007669"/>
    <property type="project" value="UniProtKB-SubCell"/>
</dbReference>
<feature type="region of interest" description="Disordered" evidence="4">
    <location>
        <begin position="1"/>
        <end position="26"/>
    </location>
</feature>
<dbReference type="PANTHER" id="PTHR30332:SF24">
    <property type="entry name" value="SECRETIN GSPD-RELATED"/>
    <property type="match status" value="1"/>
</dbReference>
<dbReference type="RefSeq" id="WP_167546806.1">
    <property type="nucleotide sequence ID" value="NZ_CP036264.1"/>
</dbReference>
<feature type="compositionally biased region" description="Polar residues" evidence="4">
    <location>
        <begin position="569"/>
        <end position="587"/>
    </location>
</feature>
<feature type="domain" description="NolW-like" evidence="5">
    <location>
        <begin position="788"/>
        <end position="898"/>
    </location>
</feature>
<comment type="subcellular location">
    <subcellularLocation>
        <location evidence="1">Membrane</location>
    </subcellularLocation>
</comment>
<dbReference type="InterPro" id="IPR050810">
    <property type="entry name" value="Bact_Secretion_Sys_Channel"/>
</dbReference>
<dbReference type="Pfam" id="PF03958">
    <property type="entry name" value="Secretin_N"/>
    <property type="match status" value="4"/>
</dbReference>
<proteinExistence type="predicted"/>
<feature type="compositionally biased region" description="Gly residues" evidence="4">
    <location>
        <begin position="820"/>
        <end position="833"/>
    </location>
</feature>
<evidence type="ECO:0000256" key="2">
    <source>
        <dbReference type="ARBA" id="ARBA00022729"/>
    </source>
</evidence>
<keyword evidence="3" id="KW-0472">Membrane</keyword>
<feature type="region of interest" description="Disordered" evidence="4">
    <location>
        <begin position="813"/>
        <end position="862"/>
    </location>
</feature>
<dbReference type="InterPro" id="IPR005644">
    <property type="entry name" value="NolW-like"/>
</dbReference>
<name>A0A5B9MBZ2_9BACT</name>
<feature type="domain" description="NolW-like" evidence="5">
    <location>
        <begin position="674"/>
        <end position="775"/>
    </location>
</feature>
<accession>A0A5B9MBZ2</accession>
<dbReference type="KEGG" id="smam:Mal15_28880"/>
<feature type="compositionally biased region" description="Basic and acidic residues" evidence="4">
    <location>
        <begin position="960"/>
        <end position="970"/>
    </location>
</feature>
<evidence type="ECO:0000313" key="7">
    <source>
        <dbReference type="Proteomes" id="UP000321353"/>
    </source>
</evidence>
<feature type="domain" description="NolW-like" evidence="5">
    <location>
        <begin position="384"/>
        <end position="436"/>
    </location>
</feature>
<protein>
    <submittedName>
        <fullName evidence="6">Bacterial type II/III secretion system short domain protein</fullName>
    </submittedName>
</protein>
<evidence type="ECO:0000256" key="4">
    <source>
        <dbReference type="SAM" id="MobiDB-lite"/>
    </source>
</evidence>
<feature type="region of interest" description="Disordered" evidence="4">
    <location>
        <begin position="931"/>
        <end position="1018"/>
    </location>
</feature>
<dbReference type="EMBL" id="CP036264">
    <property type="protein sequence ID" value="QEF98831.1"/>
    <property type="molecule type" value="Genomic_DNA"/>
</dbReference>
<keyword evidence="2" id="KW-0732">Signal</keyword>
<feature type="region of interest" description="Disordered" evidence="4">
    <location>
        <begin position="607"/>
        <end position="626"/>
    </location>
</feature>
<sequence length="1018" mass="107985" precursor="true">MHFHLTSCSDSQAPRDATSCRRPRQSARLAGSVLRLLLVSMLAAAASMSSVAAQEQRPSGDASGDAEQNARPTAADPDSVDAAGEQAAPSPSDQTAGPGYTSDARGTDVTPEEAARILLEELDRPRENLLRFNFTGASWKDVLNWMATEGDLSLQIDRYPEGSISFIDRNRMYTVAESLDLLNRLLLDRGYALVRRGRMLFLVDLEVENADKLISELADLVPLEELESRGKSDIVTAIFPLGSMTPDEAKTQLPQMVGPWGRVIVLDSARQAKVTERAEKLVAIREVIKQSDQEVHEIKLQHRSAEELLQTARPLLGLESDENSNDDIRISVGLYGDRIYATGLRSKVSILENLIAKADQPLEGAADASEAEVARPVFQTHFVRVADPATVFEVLQTLLQDEPGTRVAIDPATNAIIAFATPNTHKQITEVIAKMEGSGENFEVFQLKRIDPAQALLTINKYFGVTEENTNGPIVDGDPATGKLWVRGSQDEIEQVRRLLEQLDGTGSDGLLSGKVRLLPLSGRQAEDALRQLQLYWRMTGRDNAIRVLSPSGGIESNRIRERKIQRAPSDSDTQTPPSTREGSSNLDASRFDSRRFYYLTQAPAATAGTEPVGEDSAANTQPVAVSQSPDIMIELTPNGIRIASDDTEALDELEELLSQLIGPMGAQSELPTIYWLKYLKADVAAEMIASILGGGDSSSSLTDTITGGLGGGMLGGLMGMAGGGGGETSTSKSILTSTGSVSIVPDLRLNALFVQANEVDLQVIEMVLEKLDIEESPEDIELSSTPRMIPVLYQDATEIAKVVKEVYADRMGGADQGRSNGGGGGGGRGGGQPSPEDFIAALRGGRGGRGGGSEAAKSERSKIVVAVDTRSNSLVVTATTKDFEEIQILVEALDQGGRVNEDETVVYTLPGTLNGNTIVQALEAILSAKVETKESSSSSSSTPGTRSDGDNNNSSDAADAMRQRIEAFRARFGGGGGRPGGFGGFGGGRPGGGGGSPFGGGGGGRPGGGGGRPGGGR</sequence>
<feature type="region of interest" description="Disordered" evidence="4">
    <location>
        <begin position="557"/>
        <end position="587"/>
    </location>
</feature>
<feature type="region of interest" description="Disordered" evidence="4">
    <location>
        <begin position="53"/>
        <end position="110"/>
    </location>
</feature>
<feature type="compositionally biased region" description="Gly residues" evidence="4">
    <location>
        <begin position="845"/>
        <end position="854"/>
    </location>
</feature>
<feature type="compositionally biased region" description="Gly residues" evidence="4">
    <location>
        <begin position="973"/>
        <end position="1018"/>
    </location>
</feature>
<evidence type="ECO:0000259" key="5">
    <source>
        <dbReference type="Pfam" id="PF03958"/>
    </source>
</evidence>
<organism evidence="6 7">
    <name type="scientific">Stieleria maiorica</name>
    <dbReference type="NCBI Taxonomy" id="2795974"/>
    <lineage>
        <taxon>Bacteria</taxon>
        <taxon>Pseudomonadati</taxon>
        <taxon>Planctomycetota</taxon>
        <taxon>Planctomycetia</taxon>
        <taxon>Pirellulales</taxon>
        <taxon>Pirellulaceae</taxon>
        <taxon>Stieleria</taxon>
    </lineage>
</organism>
<dbReference type="InterPro" id="IPR038591">
    <property type="entry name" value="NolW-like_sf"/>
</dbReference>
<dbReference type="GO" id="GO:0009306">
    <property type="term" value="P:protein secretion"/>
    <property type="evidence" value="ECO:0007669"/>
    <property type="project" value="TreeGrafter"/>
</dbReference>
<evidence type="ECO:0000256" key="3">
    <source>
        <dbReference type="ARBA" id="ARBA00023136"/>
    </source>
</evidence>
<dbReference type="GO" id="GO:0015627">
    <property type="term" value="C:type II protein secretion system complex"/>
    <property type="evidence" value="ECO:0007669"/>
    <property type="project" value="TreeGrafter"/>
</dbReference>
<dbReference type="Gene3D" id="3.30.1370.120">
    <property type="match status" value="5"/>
</dbReference>
<reference evidence="6 7" key="1">
    <citation type="submission" date="2019-02" db="EMBL/GenBank/DDBJ databases">
        <title>Planctomycetal bacteria perform biofilm scaping via a novel small molecule.</title>
        <authorList>
            <person name="Jeske O."/>
            <person name="Boedeker C."/>
            <person name="Wiegand S."/>
            <person name="Breitling P."/>
            <person name="Kallscheuer N."/>
            <person name="Jogler M."/>
            <person name="Rohde M."/>
            <person name="Petersen J."/>
            <person name="Medema M.H."/>
            <person name="Surup F."/>
            <person name="Jogler C."/>
        </authorList>
    </citation>
    <scope>NUCLEOTIDE SEQUENCE [LARGE SCALE GENOMIC DNA]</scope>
    <source>
        <strain evidence="6 7">Mal15</strain>
    </source>
</reference>
<dbReference type="AlphaFoldDB" id="A0A5B9MBZ2"/>
<gene>
    <name evidence="6" type="ORF">Mal15_28880</name>
</gene>
<dbReference type="Proteomes" id="UP000321353">
    <property type="component" value="Chromosome"/>
</dbReference>
<feature type="compositionally biased region" description="Polar residues" evidence="4">
    <location>
        <begin position="1"/>
        <end position="12"/>
    </location>
</feature>